<reference evidence="1 2" key="1">
    <citation type="submission" date="2018-02" db="EMBL/GenBank/DDBJ databases">
        <title>Reclassifiation of [Polyangium] brachysporum DSM 7029 as Guopingzhaonella breviflexa gen. nov., sp. nov., a member of the family Comamonadaceae.</title>
        <authorList>
            <person name="Tang B."/>
        </authorList>
    </citation>
    <scope>NUCLEOTIDE SEQUENCE [LARGE SCALE GENOMIC DNA]</scope>
    <source>
        <strain evidence="1 2">DSM 15344</strain>
    </source>
</reference>
<organism evidence="1 2">
    <name type="scientific">Caldimonas thermodepolymerans</name>
    <dbReference type="NCBI Taxonomy" id="215580"/>
    <lineage>
        <taxon>Bacteria</taxon>
        <taxon>Pseudomonadati</taxon>
        <taxon>Pseudomonadota</taxon>
        <taxon>Betaproteobacteria</taxon>
        <taxon>Burkholderiales</taxon>
        <taxon>Sphaerotilaceae</taxon>
        <taxon>Caldimonas</taxon>
    </lineage>
</organism>
<keyword evidence="2" id="KW-1185">Reference proteome</keyword>
<name>A0A2S5T8A2_9BURK</name>
<sequence>MQAPETRADGRDEMTSASARETIDTLTVLVDRKVDHAPRTVAAVAGCTYTGALPGAVSAECYGLW</sequence>
<comment type="caution">
    <text evidence="1">The sequence shown here is derived from an EMBL/GenBank/DDBJ whole genome shotgun (WGS) entry which is preliminary data.</text>
</comment>
<accession>A0A2S5T8A2</accession>
<proteinExistence type="predicted"/>
<dbReference type="Proteomes" id="UP000239406">
    <property type="component" value="Unassembled WGS sequence"/>
</dbReference>
<protein>
    <submittedName>
        <fullName evidence="1">Uncharacterized protein</fullName>
    </submittedName>
</protein>
<dbReference type="EMBL" id="PSNY01000002">
    <property type="protein sequence ID" value="PPE71186.1"/>
    <property type="molecule type" value="Genomic_DNA"/>
</dbReference>
<evidence type="ECO:0000313" key="1">
    <source>
        <dbReference type="EMBL" id="PPE71186.1"/>
    </source>
</evidence>
<evidence type="ECO:0000313" key="2">
    <source>
        <dbReference type="Proteomes" id="UP000239406"/>
    </source>
</evidence>
<dbReference type="AlphaFoldDB" id="A0A2S5T8A2"/>
<gene>
    <name evidence="1" type="ORF">C1702_01825</name>
</gene>